<dbReference type="CDD" id="cd02440">
    <property type="entry name" value="AdoMet_MTases"/>
    <property type="match status" value="1"/>
</dbReference>
<dbReference type="EMBL" id="JAGYPN010000004">
    <property type="protein sequence ID" value="MBS4224454.1"/>
    <property type="molecule type" value="Genomic_DNA"/>
</dbReference>
<dbReference type="AlphaFoldDB" id="A0A942UX67"/>
<evidence type="ECO:0000313" key="3">
    <source>
        <dbReference type="Proteomes" id="UP000676456"/>
    </source>
</evidence>
<dbReference type="PANTHER" id="PTHR43861">
    <property type="entry name" value="TRANS-ACONITATE 2-METHYLTRANSFERASE-RELATED"/>
    <property type="match status" value="1"/>
</dbReference>
<evidence type="ECO:0000313" key="2">
    <source>
        <dbReference type="EMBL" id="MBS4224454.1"/>
    </source>
</evidence>
<dbReference type="Pfam" id="PF08241">
    <property type="entry name" value="Methyltransf_11"/>
    <property type="match status" value="1"/>
</dbReference>
<dbReference type="GO" id="GO:0032259">
    <property type="term" value="P:methylation"/>
    <property type="evidence" value="ECO:0007669"/>
    <property type="project" value="UniProtKB-KW"/>
</dbReference>
<evidence type="ECO:0000259" key="1">
    <source>
        <dbReference type="Pfam" id="PF08241"/>
    </source>
</evidence>
<keyword evidence="3" id="KW-1185">Reference proteome</keyword>
<keyword evidence="2" id="KW-0489">Methyltransferase</keyword>
<reference evidence="2 3" key="1">
    <citation type="submission" date="2021-05" db="EMBL/GenBank/DDBJ databases">
        <title>Novel Bacillus species.</title>
        <authorList>
            <person name="Liu G."/>
        </authorList>
    </citation>
    <scope>NUCLEOTIDE SEQUENCE [LARGE SCALE GENOMIC DNA]</scope>
    <source>
        <strain evidence="2 3">FJAT-49682</strain>
    </source>
</reference>
<comment type="caution">
    <text evidence="2">The sequence shown here is derived from an EMBL/GenBank/DDBJ whole genome shotgun (WGS) entry which is preliminary data.</text>
</comment>
<organism evidence="2 3">
    <name type="scientific">Lederbergia citrea</name>
    <dbReference type="NCBI Taxonomy" id="2833581"/>
    <lineage>
        <taxon>Bacteria</taxon>
        <taxon>Bacillati</taxon>
        <taxon>Bacillota</taxon>
        <taxon>Bacilli</taxon>
        <taxon>Bacillales</taxon>
        <taxon>Bacillaceae</taxon>
        <taxon>Lederbergia</taxon>
    </lineage>
</organism>
<protein>
    <submittedName>
        <fullName evidence="2">Class I SAM-dependent methyltransferase</fullName>
    </submittedName>
</protein>
<sequence>MVPITHSKYLDFLSKFGIGSAHPGGFDLTKEIFLTEKINKTYHILDVGCGTGQTAAYLAAQYGAKVTGMDINPIMVEKAKNRVTKYQLPVEIIQGSIENCPLENNQFDFIISESVLAFVNAPKSLKEIYRLLKSGGRFIANELTINYQLDTSNKEEIKQFYGFDSSLLETEWIDFFEQTGFKNIEIHPQKYPIVQNNQIPEYQYSEYIEPELFMVMIEHFNMIAKYEGALDYRIFSCTK</sequence>
<dbReference type="InterPro" id="IPR029063">
    <property type="entry name" value="SAM-dependent_MTases_sf"/>
</dbReference>
<dbReference type="Gene3D" id="3.40.50.150">
    <property type="entry name" value="Vaccinia Virus protein VP39"/>
    <property type="match status" value="1"/>
</dbReference>
<gene>
    <name evidence="2" type="ORF">KHA91_17230</name>
</gene>
<accession>A0A942UX67</accession>
<dbReference type="RefSeq" id="WP_213099514.1">
    <property type="nucleotide sequence ID" value="NZ_JAGYPK010000004.1"/>
</dbReference>
<keyword evidence="2" id="KW-0808">Transferase</keyword>
<dbReference type="GO" id="GO:0008757">
    <property type="term" value="F:S-adenosylmethionine-dependent methyltransferase activity"/>
    <property type="evidence" value="ECO:0007669"/>
    <property type="project" value="InterPro"/>
</dbReference>
<dbReference type="InterPro" id="IPR013216">
    <property type="entry name" value="Methyltransf_11"/>
</dbReference>
<dbReference type="SUPFAM" id="SSF53335">
    <property type="entry name" value="S-adenosyl-L-methionine-dependent methyltransferases"/>
    <property type="match status" value="1"/>
</dbReference>
<name>A0A942UX67_9BACI</name>
<proteinExistence type="predicted"/>
<dbReference type="Proteomes" id="UP000676456">
    <property type="component" value="Unassembled WGS sequence"/>
</dbReference>
<feature type="domain" description="Methyltransferase type 11" evidence="1">
    <location>
        <begin position="45"/>
        <end position="139"/>
    </location>
</feature>